<evidence type="ECO:0000313" key="2">
    <source>
        <dbReference type="Proteomes" id="UP000603453"/>
    </source>
</evidence>
<dbReference type="AlphaFoldDB" id="A0A8H7RGB1"/>
<evidence type="ECO:0000313" key="1">
    <source>
        <dbReference type="EMBL" id="KAG2210899.1"/>
    </source>
</evidence>
<comment type="caution">
    <text evidence="1">The sequence shown here is derived from an EMBL/GenBank/DDBJ whole genome shotgun (WGS) entry which is preliminary data.</text>
</comment>
<dbReference type="PANTHER" id="PTHR37845:SF1">
    <property type="entry name" value="SEQUENCE ORPHAN"/>
    <property type="match status" value="1"/>
</dbReference>
<dbReference type="Proteomes" id="UP000603453">
    <property type="component" value="Unassembled WGS sequence"/>
</dbReference>
<dbReference type="PANTHER" id="PTHR37845">
    <property type="entry name" value="SEQUENCE ORPHAN"/>
    <property type="match status" value="1"/>
</dbReference>
<sequence length="270" mass="29835">MSEIALNTGMATQLVYSKENLMKLYGVDLLAAVSSSALVSPFIAVVDRSIIENLNGRRPLVEGIKYGVRSVLSQPFQFAYSPQFRLVLGLYFSTYATANIVETTCEQYSTDQSKTSMYKFLATTITNMSLAIYKDKSFARMFGTAASHSLPKMSYILFAVRDSMTVAASFNAPVYISSFLQNSSWSMAEKTSNTISQLFCPAAVQFLSTPFHLCALDLYNRPGVSVVMRSQLIRKEYLKSTLARVGRVGPAFGIGGVGNSYVRTFRKSFL</sequence>
<gene>
    <name evidence="1" type="ORF">INT47_000053</name>
</gene>
<accession>A0A8H7RGB1</accession>
<keyword evidence="2" id="KW-1185">Reference proteome</keyword>
<dbReference type="EMBL" id="JAEPRD010000010">
    <property type="protein sequence ID" value="KAG2210899.1"/>
    <property type="molecule type" value="Genomic_DNA"/>
</dbReference>
<dbReference type="InterPro" id="IPR038781">
    <property type="entry name" value="C365.16-ike"/>
</dbReference>
<name>A0A8H7RGB1_9FUNG</name>
<dbReference type="OrthoDB" id="275936at2759"/>
<protein>
    <submittedName>
        <fullName evidence="1">Uncharacterized protein</fullName>
    </submittedName>
</protein>
<organism evidence="1 2">
    <name type="scientific">Mucor saturninus</name>
    <dbReference type="NCBI Taxonomy" id="64648"/>
    <lineage>
        <taxon>Eukaryota</taxon>
        <taxon>Fungi</taxon>
        <taxon>Fungi incertae sedis</taxon>
        <taxon>Mucoromycota</taxon>
        <taxon>Mucoromycotina</taxon>
        <taxon>Mucoromycetes</taxon>
        <taxon>Mucorales</taxon>
        <taxon>Mucorineae</taxon>
        <taxon>Mucoraceae</taxon>
        <taxon>Mucor</taxon>
    </lineage>
</organism>
<reference evidence="1" key="1">
    <citation type="submission" date="2020-12" db="EMBL/GenBank/DDBJ databases">
        <title>Metabolic potential, ecology and presence of endohyphal bacteria is reflected in genomic diversity of Mucoromycotina.</title>
        <authorList>
            <person name="Muszewska A."/>
            <person name="Okrasinska A."/>
            <person name="Steczkiewicz K."/>
            <person name="Drgas O."/>
            <person name="Orlowska M."/>
            <person name="Perlinska-Lenart U."/>
            <person name="Aleksandrzak-Piekarczyk T."/>
            <person name="Szatraj K."/>
            <person name="Zielenkiewicz U."/>
            <person name="Pilsyk S."/>
            <person name="Malc E."/>
            <person name="Mieczkowski P."/>
            <person name="Kruszewska J.S."/>
            <person name="Biernat P."/>
            <person name="Pawlowska J."/>
        </authorList>
    </citation>
    <scope>NUCLEOTIDE SEQUENCE</scope>
    <source>
        <strain evidence="1">WA0000017839</strain>
    </source>
</reference>
<dbReference type="GO" id="GO:0005739">
    <property type="term" value="C:mitochondrion"/>
    <property type="evidence" value="ECO:0007669"/>
    <property type="project" value="TreeGrafter"/>
</dbReference>
<proteinExistence type="predicted"/>